<evidence type="ECO:0000313" key="2">
    <source>
        <dbReference type="EMBL" id="OXA49763.1"/>
    </source>
</evidence>
<keyword evidence="1" id="KW-1133">Transmembrane helix</keyword>
<protein>
    <submittedName>
        <fullName evidence="2">Uncharacterized protein</fullName>
    </submittedName>
</protein>
<feature type="non-terminal residue" evidence="2">
    <location>
        <position position="1"/>
    </location>
</feature>
<proteinExistence type="predicted"/>
<feature type="transmembrane region" description="Helical" evidence="1">
    <location>
        <begin position="438"/>
        <end position="460"/>
    </location>
</feature>
<dbReference type="AlphaFoldDB" id="A0A226DWX6"/>
<gene>
    <name evidence="2" type="ORF">Fcan01_15346</name>
</gene>
<accession>A0A226DWX6</accession>
<evidence type="ECO:0000256" key="1">
    <source>
        <dbReference type="SAM" id="Phobius"/>
    </source>
</evidence>
<dbReference type="EMBL" id="LNIX01000010">
    <property type="protein sequence ID" value="OXA49763.1"/>
    <property type="molecule type" value="Genomic_DNA"/>
</dbReference>
<reference evidence="2 3" key="1">
    <citation type="submission" date="2015-12" db="EMBL/GenBank/DDBJ databases">
        <title>The genome of Folsomia candida.</title>
        <authorList>
            <person name="Faddeeva A."/>
            <person name="Derks M.F."/>
            <person name="Anvar Y."/>
            <person name="Smit S."/>
            <person name="Van Straalen N."/>
            <person name="Roelofs D."/>
        </authorList>
    </citation>
    <scope>NUCLEOTIDE SEQUENCE [LARGE SCALE GENOMIC DNA]</scope>
    <source>
        <strain evidence="2 3">VU population</strain>
        <tissue evidence="2">Whole body</tissue>
    </source>
</reference>
<sequence length="474" mass="53775">SPQVVSIGSIFMVSTHPTRWVQTKMETFYLPSPVYADTPNLHASLCFGAYQGSSEIPTLSLNKDVALWELPYHNLPYETAYFQLADILNCTPIFLQRSPQSYWREAWSSTMRASPLTATDISESPVREKHVKLLSCTTGMMETVHGFTSWTVWTSPFSKGTWLSGIALTIGLSVVSAAHNKRANRNDAENYFVMVDILFRQPVNEKRASKFLRIIFAFSCIILLCGYEASITSKVIAPGVVRAIQDLAELVKASFKVFEPLMGRTLDGRSFHLKFLDLHNVLKNTNQETSVDPVSSDNLINTESRFAKFAYKDGDVHEFAALLSRNRTQALIHTRFRYSVPYEKGEAESIKAGLDLEVGLDRCNLVVQSPISPTLEGWTFNFKFHTEFRHNFEILKQSGCLRMWYGHYTGVHHDRPMWRARTKLQRRVQPTSLGKISLILQLTGFLVMGCALVLGLEICLKHFYLLPRGWVCLI</sequence>
<keyword evidence="3" id="KW-1185">Reference proteome</keyword>
<keyword evidence="1" id="KW-0472">Membrane</keyword>
<dbReference type="Proteomes" id="UP000198287">
    <property type="component" value="Unassembled WGS sequence"/>
</dbReference>
<organism evidence="2 3">
    <name type="scientific">Folsomia candida</name>
    <name type="common">Springtail</name>
    <dbReference type="NCBI Taxonomy" id="158441"/>
    <lineage>
        <taxon>Eukaryota</taxon>
        <taxon>Metazoa</taxon>
        <taxon>Ecdysozoa</taxon>
        <taxon>Arthropoda</taxon>
        <taxon>Hexapoda</taxon>
        <taxon>Collembola</taxon>
        <taxon>Entomobryomorpha</taxon>
        <taxon>Isotomoidea</taxon>
        <taxon>Isotomidae</taxon>
        <taxon>Proisotominae</taxon>
        <taxon>Folsomia</taxon>
    </lineage>
</organism>
<keyword evidence="1" id="KW-0812">Transmembrane</keyword>
<evidence type="ECO:0000313" key="3">
    <source>
        <dbReference type="Proteomes" id="UP000198287"/>
    </source>
</evidence>
<name>A0A226DWX6_FOLCA</name>
<comment type="caution">
    <text evidence="2">The sequence shown here is derived from an EMBL/GenBank/DDBJ whole genome shotgun (WGS) entry which is preliminary data.</text>
</comment>